<dbReference type="KEGG" id="sacd:HS1genome_0467"/>
<evidence type="ECO:0000313" key="1">
    <source>
        <dbReference type="EMBL" id="BBD72078.1"/>
    </source>
</evidence>
<reference evidence="2" key="4">
    <citation type="submission" date="2020-09" db="EMBL/GenBank/DDBJ databases">
        <authorList>
            <person name="Sun Q."/>
            <person name="Ohkuma M."/>
        </authorList>
    </citation>
    <scope>NUCLEOTIDE SEQUENCE</scope>
    <source>
        <strain evidence="2">JCM 31740</strain>
    </source>
</reference>
<sequence length="54" mass="6166">MRPAHDIDRLQLTKKAFLIYKNVQGPSLLADLSAAYREQKEDSEDLERAKFSAS</sequence>
<dbReference type="EMBL" id="BMQS01000036">
    <property type="protein sequence ID" value="GGU05554.1"/>
    <property type="molecule type" value="Genomic_DNA"/>
</dbReference>
<accession>A0A348B1M6</accession>
<evidence type="ECO:0000313" key="2">
    <source>
        <dbReference type="EMBL" id="GGU05554.1"/>
    </source>
</evidence>
<protein>
    <submittedName>
        <fullName evidence="1">Uncharacterized protein</fullName>
    </submittedName>
</protein>
<dbReference type="Proteomes" id="UP000276741">
    <property type="component" value="Chromosome"/>
</dbReference>
<reference evidence="1" key="3">
    <citation type="journal article" date="2019" name="BMC Res. Notes">
        <title>Complete genome sequence of the Sulfodiicoccus acidiphilus strain HS-1T, the first crenarchaeon that lacks polB3, isolated from an acidic hot spring in Ohwaku-dani, Hakone, Japan.</title>
        <authorList>
            <person name="Sakai H.D."/>
            <person name="Kurosawa N."/>
        </authorList>
    </citation>
    <scope>NUCLEOTIDE SEQUENCE</scope>
    <source>
        <strain evidence="1">HS-1</strain>
    </source>
</reference>
<organism evidence="1 3">
    <name type="scientific">Sulfodiicoccus acidiphilus</name>
    <dbReference type="NCBI Taxonomy" id="1670455"/>
    <lineage>
        <taxon>Archaea</taxon>
        <taxon>Thermoproteota</taxon>
        <taxon>Thermoprotei</taxon>
        <taxon>Sulfolobales</taxon>
        <taxon>Sulfolobaceae</taxon>
        <taxon>Sulfodiicoccus</taxon>
    </lineage>
</organism>
<name>A0A348B1M6_9CREN</name>
<dbReference type="EMBL" id="AP018553">
    <property type="protein sequence ID" value="BBD72078.1"/>
    <property type="molecule type" value="Genomic_DNA"/>
</dbReference>
<keyword evidence="3" id="KW-1185">Reference proteome</keyword>
<proteinExistence type="predicted"/>
<evidence type="ECO:0000313" key="3">
    <source>
        <dbReference type="Proteomes" id="UP000276741"/>
    </source>
</evidence>
<gene>
    <name evidence="2" type="ORF">GCM10007116_22410</name>
    <name evidence="1" type="ORF">HS1genome_0467</name>
</gene>
<dbReference type="AlphaFoldDB" id="A0A348B1M6"/>
<dbReference type="Proteomes" id="UP000616143">
    <property type="component" value="Unassembled WGS sequence"/>
</dbReference>
<reference evidence="3" key="2">
    <citation type="submission" date="2018-04" db="EMBL/GenBank/DDBJ databases">
        <title>Complete genome sequence of Sulfodiicoccus acidiphilus strain HS-1.</title>
        <authorList>
            <person name="Sakai H.D."/>
            <person name="Kurosawa N."/>
        </authorList>
    </citation>
    <scope>NUCLEOTIDE SEQUENCE [LARGE SCALE GENOMIC DNA]</scope>
    <source>
        <strain evidence="3">HS-1</strain>
    </source>
</reference>
<reference evidence="2" key="1">
    <citation type="journal article" date="2014" name="Int. J. Syst. Evol. Microbiol.">
        <title>Complete genome sequence of Corynebacterium casei LMG S-19264T (=DSM 44701T), isolated from a smear-ripened cheese.</title>
        <authorList>
            <consortium name="US DOE Joint Genome Institute (JGI-PGF)"/>
            <person name="Walter F."/>
            <person name="Albersmeier A."/>
            <person name="Kalinowski J."/>
            <person name="Ruckert C."/>
        </authorList>
    </citation>
    <scope>NUCLEOTIDE SEQUENCE</scope>
    <source>
        <strain evidence="2">JCM 31740</strain>
    </source>
</reference>